<dbReference type="Pfam" id="PF11923">
    <property type="entry name" value="NFACT-C"/>
    <property type="match status" value="1"/>
</dbReference>
<sequence length="1307" mass="146585">MVKVRMNTADVAAEVKCLRRLIGMRCSNIYDLSPKTYVFKLMNSSGVTESGESEKVLLLMESGVRLHTTAYLRDKSNTPSGYTLKLRKHIRTRRLEDVRQLGYDRIILFQFGLGANAHYVILELYAQGNILLTDSDFMVMTLLRSHRYLEIVFFFRSAALSCINLNFEYKLSSHKPRSLQSLGILIILQLNLTSYRIVGVGMNVAKLDFTCNSHICRDDDKGLAIMSRHRYPVEICRVFKRTTTEKLQADLVSSAQTDQIEHVEDNERGNDGSDAPQQKRVNQKSIKATDSTKKGKDGVRAKSPTLKVVLGEALGYGPALSEHIILDAGLVPNTKIGTGFKLEGNTIHSLTEAVKQFEDWLEDIILGEKVPVGYILMQQKALSKKDSSMCDNESSEKIYDEFCPLLLNQLKCRDFMKFETFDAALDEFYSKIESQRSEQQQKSKESTAMQKLNKIRTDQENRVVTLKQEVEHCVKMAELIEYNLEDVDAAILAVRVALANGMSWEDLTRMVKEEKRSGNPVAGLIDKLHLERNCMTLLLSNNLDEMDDDEKTQPVDKVCCPEIPFSFLEVLIKNPHFSEVDLALSAHANARRWYEMKKKQESKQEKTVTAHEKTFKAAERKTRLQLSQEKTVAAISHMRKVHWFEKFNWFISSENYLVISGRDAQQNEMIVNRYMSKGDLYIHADLHGASSTVIKNHKPEMPIPPLTLNQAGCFTVCQSQAWDSKIVTSAWWVYPHQVSKTAPTGEYLTVGSFMIRGRKNFLPPVPLVMGFGILFRLDESSLGFHLNERRVRGEEEGEKVLNDAEQSEPSKAIPDSDSEEEFSMKTPTVDMQAITDVPKDRLSVSGVSSEAQSNKFLSISDDKASNSVNSSVEVSSINNDGTSDSLGIMATSGTSLLEDLIDRALEIGSSTASTKNHGVPSPLGSEGQHDDEEKNDSTEGAATARGKQSEENQKTQKQYEVDVHKAKSGGGKVSRGQKGKLKKIKEKYADQDEEERHIRMALLAIYESSLKKFDTVSFVLLFSLFSKNLDDHAFDDLLFFLFFKVEDDLLFSFCWISSYHLPFGACSHLAMPALVTVSMNLQSAGKVEKVDQTIQSEKSDAEPDKGAKATTGQINAKRTSINGSSSISKSLPSYLEALVDWPEDAVKICYKCKKPGHLSRDCQENADESLQIMEEKDIHEIGEEEKEKLNDVDYLTGNPLPNDILLYVVPICGPYNAVQSYKYRVKLVPGTVKRGKGTSSMLSLGQTAMNLFSHMPEATSREKELMKACTDPELVAAIIGNVKITSAGLTQLKQKQKKSKKSNKAER</sequence>
<dbReference type="GO" id="GO:0008270">
    <property type="term" value="F:zinc ion binding"/>
    <property type="evidence" value="ECO:0007669"/>
    <property type="project" value="UniProtKB-KW"/>
</dbReference>
<evidence type="ECO:0000256" key="1">
    <source>
        <dbReference type="ARBA" id="ARBA00004496"/>
    </source>
</evidence>
<feature type="compositionally biased region" description="Basic and acidic residues" evidence="6">
    <location>
        <begin position="1092"/>
        <end position="1107"/>
    </location>
</feature>
<evidence type="ECO:0000256" key="4">
    <source>
        <dbReference type="ARBA" id="ARBA00023054"/>
    </source>
</evidence>
<feature type="domain" description="CCHC-type" evidence="7">
    <location>
        <begin position="1149"/>
        <end position="1164"/>
    </location>
</feature>
<dbReference type="GO" id="GO:0072344">
    <property type="term" value="P:rescue of stalled ribosome"/>
    <property type="evidence" value="ECO:0007669"/>
    <property type="project" value="TreeGrafter"/>
</dbReference>
<keyword evidence="9" id="KW-1185">Reference proteome</keyword>
<keyword evidence="3" id="KW-0963">Cytoplasm</keyword>
<evidence type="ECO:0000313" key="9">
    <source>
        <dbReference type="Proteomes" id="UP001291623"/>
    </source>
</evidence>
<organism evidence="8 9">
    <name type="scientific">Anisodus tanguticus</name>
    <dbReference type="NCBI Taxonomy" id="243964"/>
    <lineage>
        <taxon>Eukaryota</taxon>
        <taxon>Viridiplantae</taxon>
        <taxon>Streptophyta</taxon>
        <taxon>Embryophyta</taxon>
        <taxon>Tracheophyta</taxon>
        <taxon>Spermatophyta</taxon>
        <taxon>Magnoliopsida</taxon>
        <taxon>eudicotyledons</taxon>
        <taxon>Gunneridae</taxon>
        <taxon>Pentapetalae</taxon>
        <taxon>asterids</taxon>
        <taxon>lamiids</taxon>
        <taxon>Solanales</taxon>
        <taxon>Solanaceae</taxon>
        <taxon>Solanoideae</taxon>
        <taxon>Hyoscyameae</taxon>
        <taxon>Anisodus</taxon>
    </lineage>
</organism>
<dbReference type="GO" id="GO:0005737">
    <property type="term" value="C:cytoplasm"/>
    <property type="evidence" value="ECO:0007669"/>
    <property type="project" value="UniProtKB-SubCell"/>
</dbReference>
<keyword evidence="5" id="KW-0479">Metal-binding</keyword>
<feature type="region of interest" description="Disordered" evidence="6">
    <location>
        <begin position="257"/>
        <end position="299"/>
    </location>
</feature>
<dbReference type="GO" id="GO:0000049">
    <property type="term" value="F:tRNA binding"/>
    <property type="evidence" value="ECO:0007669"/>
    <property type="project" value="TreeGrafter"/>
</dbReference>
<feature type="compositionally biased region" description="Basic and acidic residues" evidence="6">
    <location>
        <begin position="259"/>
        <end position="271"/>
    </location>
</feature>
<dbReference type="InterPro" id="IPR036875">
    <property type="entry name" value="Znf_CCHC_sf"/>
</dbReference>
<feature type="compositionally biased region" description="Basic and acidic residues" evidence="6">
    <location>
        <begin position="927"/>
        <end position="937"/>
    </location>
</feature>
<dbReference type="Pfam" id="PF05833">
    <property type="entry name" value="NFACT_N"/>
    <property type="match status" value="1"/>
</dbReference>
<dbReference type="GO" id="GO:1990112">
    <property type="term" value="C:RQC complex"/>
    <property type="evidence" value="ECO:0007669"/>
    <property type="project" value="TreeGrafter"/>
</dbReference>
<evidence type="ECO:0000256" key="2">
    <source>
        <dbReference type="ARBA" id="ARBA00008318"/>
    </source>
</evidence>
<evidence type="ECO:0000256" key="5">
    <source>
        <dbReference type="PROSITE-ProRule" id="PRU00047"/>
    </source>
</evidence>
<evidence type="ECO:0000256" key="3">
    <source>
        <dbReference type="ARBA" id="ARBA00022490"/>
    </source>
</evidence>
<keyword evidence="5" id="KW-0863">Zinc-finger</keyword>
<name>A0AAE1VSQ0_9SOLA</name>
<feature type="compositionally biased region" description="Basic and acidic residues" evidence="6">
    <location>
        <begin position="947"/>
        <end position="965"/>
    </location>
</feature>
<keyword evidence="4" id="KW-0175">Coiled coil</keyword>
<dbReference type="InterPro" id="IPR021846">
    <property type="entry name" value="NFACT-C"/>
</dbReference>
<evidence type="ECO:0000259" key="7">
    <source>
        <dbReference type="PROSITE" id="PS50158"/>
    </source>
</evidence>
<dbReference type="PANTHER" id="PTHR15239">
    <property type="entry name" value="NUCLEAR EXPORT MEDIATOR FACTOR NEMF"/>
    <property type="match status" value="1"/>
</dbReference>
<dbReference type="Gene3D" id="4.10.60.10">
    <property type="entry name" value="Zinc finger, CCHC-type"/>
    <property type="match status" value="1"/>
</dbReference>
<feature type="region of interest" description="Disordered" evidence="6">
    <location>
        <begin position="911"/>
        <end position="977"/>
    </location>
</feature>
<comment type="similarity">
    <text evidence="2">Belongs to the NEMF family.</text>
</comment>
<gene>
    <name evidence="8" type="ORF">RND71_002014</name>
</gene>
<dbReference type="InterPro" id="IPR001878">
    <property type="entry name" value="Znf_CCHC"/>
</dbReference>
<keyword evidence="5" id="KW-0862">Zinc</keyword>
<dbReference type="SMART" id="SM00343">
    <property type="entry name" value="ZnF_C2HC"/>
    <property type="match status" value="1"/>
</dbReference>
<comment type="caution">
    <text evidence="8">The sequence shown here is derived from an EMBL/GenBank/DDBJ whole genome shotgun (WGS) entry which is preliminary data.</text>
</comment>
<feature type="region of interest" description="Disordered" evidence="6">
    <location>
        <begin position="792"/>
        <end position="830"/>
    </location>
</feature>
<feature type="region of interest" description="Disordered" evidence="6">
    <location>
        <begin position="1092"/>
        <end position="1114"/>
    </location>
</feature>
<reference evidence="8" key="1">
    <citation type="submission" date="2023-12" db="EMBL/GenBank/DDBJ databases">
        <title>Genome assembly of Anisodus tanguticus.</title>
        <authorList>
            <person name="Wang Y.-J."/>
        </authorList>
    </citation>
    <scope>NUCLEOTIDE SEQUENCE</scope>
    <source>
        <strain evidence="8">KB-2021</strain>
        <tissue evidence="8">Leaf</tissue>
    </source>
</reference>
<feature type="compositionally biased region" description="Polar residues" evidence="6">
    <location>
        <begin position="275"/>
        <end position="289"/>
    </location>
</feature>
<dbReference type="Proteomes" id="UP001291623">
    <property type="component" value="Unassembled WGS sequence"/>
</dbReference>
<dbReference type="GO" id="GO:0043023">
    <property type="term" value="F:ribosomal large subunit binding"/>
    <property type="evidence" value="ECO:0007669"/>
    <property type="project" value="TreeGrafter"/>
</dbReference>
<dbReference type="SUPFAM" id="SSF57756">
    <property type="entry name" value="Retrovirus zinc finger-like domains"/>
    <property type="match status" value="1"/>
</dbReference>
<dbReference type="InterPro" id="IPR008532">
    <property type="entry name" value="NFACT_RNA-bd"/>
</dbReference>
<evidence type="ECO:0000313" key="8">
    <source>
        <dbReference type="EMBL" id="KAK4380152.1"/>
    </source>
</evidence>
<dbReference type="EMBL" id="JAVYJV010000001">
    <property type="protein sequence ID" value="KAK4380152.1"/>
    <property type="molecule type" value="Genomic_DNA"/>
</dbReference>
<dbReference type="Pfam" id="PF05670">
    <property type="entry name" value="NFACT-R_1"/>
    <property type="match status" value="1"/>
</dbReference>
<dbReference type="PANTHER" id="PTHR15239:SF6">
    <property type="entry name" value="RIBOSOME QUALITY CONTROL COMPLEX SUBUNIT NEMF"/>
    <property type="match status" value="1"/>
</dbReference>
<dbReference type="FunFam" id="2.30.310.10:FF:000002">
    <property type="entry name" value="nuclear export mediator factor Nemf"/>
    <property type="match status" value="1"/>
</dbReference>
<dbReference type="PROSITE" id="PS50158">
    <property type="entry name" value="ZF_CCHC"/>
    <property type="match status" value="1"/>
</dbReference>
<dbReference type="InterPro" id="IPR051608">
    <property type="entry name" value="RQC_Subunit_NEMF"/>
</dbReference>
<protein>
    <recommendedName>
        <fullName evidence="7">CCHC-type domain-containing protein</fullName>
    </recommendedName>
</protein>
<feature type="compositionally biased region" description="Basic and acidic residues" evidence="6">
    <location>
        <begin position="792"/>
        <end position="802"/>
    </location>
</feature>
<feature type="compositionally biased region" description="Basic and acidic residues" evidence="6">
    <location>
        <begin position="290"/>
        <end position="299"/>
    </location>
</feature>
<dbReference type="GO" id="GO:1990116">
    <property type="term" value="P:ribosome-associated ubiquitin-dependent protein catabolic process"/>
    <property type="evidence" value="ECO:0007669"/>
    <property type="project" value="TreeGrafter"/>
</dbReference>
<accession>A0AAE1VSQ0</accession>
<proteinExistence type="inferred from homology"/>
<dbReference type="Gene3D" id="2.30.310.10">
    <property type="entry name" value="ibrinogen binding protein from staphylococcus aureus domain"/>
    <property type="match status" value="1"/>
</dbReference>
<comment type="subcellular location">
    <subcellularLocation>
        <location evidence="1">Cytoplasm</location>
    </subcellularLocation>
</comment>
<dbReference type="Pfam" id="PF00098">
    <property type="entry name" value="zf-CCHC"/>
    <property type="match status" value="1"/>
</dbReference>
<evidence type="ECO:0000256" key="6">
    <source>
        <dbReference type="SAM" id="MobiDB-lite"/>
    </source>
</evidence>